<protein>
    <submittedName>
        <fullName evidence="2">Uncharacterized protein</fullName>
    </submittedName>
</protein>
<proteinExistence type="predicted"/>
<dbReference type="AlphaFoldDB" id="A0A0P7I2Q3"/>
<organism evidence="2 3">
    <name type="scientific">Aliiroseovarius crassostreae</name>
    <dbReference type="NCBI Taxonomy" id="154981"/>
    <lineage>
        <taxon>Bacteria</taxon>
        <taxon>Pseudomonadati</taxon>
        <taxon>Pseudomonadota</taxon>
        <taxon>Alphaproteobacteria</taxon>
        <taxon>Rhodobacterales</taxon>
        <taxon>Paracoccaceae</taxon>
        <taxon>Aliiroseovarius</taxon>
    </lineage>
</organism>
<accession>A0A0P7I2Q3</accession>
<dbReference type="RefSeq" id="WP_055189598.1">
    <property type="nucleotide sequence ID" value="NZ_FPBS01000002.1"/>
</dbReference>
<feature type="region of interest" description="Disordered" evidence="1">
    <location>
        <begin position="1"/>
        <end position="24"/>
    </location>
</feature>
<evidence type="ECO:0000313" key="2">
    <source>
        <dbReference type="EMBL" id="KPN63340.1"/>
    </source>
</evidence>
<evidence type="ECO:0000256" key="1">
    <source>
        <dbReference type="SAM" id="MobiDB-lite"/>
    </source>
</evidence>
<dbReference type="EMBL" id="LKBA01000006">
    <property type="protein sequence ID" value="KPN63340.1"/>
    <property type="molecule type" value="Genomic_DNA"/>
</dbReference>
<name>A0A0P7I2Q3_9RHOB</name>
<reference evidence="2 3" key="1">
    <citation type="submission" date="2015-09" db="EMBL/GenBank/DDBJ databases">
        <title>Draft genome sequence of Aliiroseovarius crassostreae CV919-312TSm, the causative agent of Roseovarius Oyster Disease (formerly Juvenile Oyster Disease).</title>
        <authorList>
            <person name="Kessner L."/>
            <person name="Spinard E."/>
            <person name="Nelson D."/>
        </authorList>
    </citation>
    <scope>NUCLEOTIDE SEQUENCE [LARGE SCALE GENOMIC DNA]</scope>
    <source>
        <strain evidence="2 3">CV919-312</strain>
    </source>
</reference>
<keyword evidence="3" id="KW-1185">Reference proteome</keyword>
<dbReference type="OrthoDB" id="7689895at2"/>
<dbReference type="STRING" id="154981.AKJ29_11735"/>
<sequence>MEQTRHPFSGTPINAETPRDRPLLPLHPAEELADIRRQISRLRKREAELRDHLLCCTDPEARDGPAPLHRVVIKTTRSKVFDTTLLPPAIQSNPRFFATREQTRVCVLPTERPARRLGLFSGKGLRYRPDGEEFGAPDRFSEALRGD</sequence>
<dbReference type="Proteomes" id="UP000050471">
    <property type="component" value="Unassembled WGS sequence"/>
</dbReference>
<comment type="caution">
    <text evidence="2">The sequence shown here is derived from an EMBL/GenBank/DDBJ whole genome shotgun (WGS) entry which is preliminary data.</text>
</comment>
<gene>
    <name evidence="2" type="ORF">AKJ29_11735</name>
</gene>
<evidence type="ECO:0000313" key="3">
    <source>
        <dbReference type="Proteomes" id="UP000050471"/>
    </source>
</evidence>